<feature type="domain" description="DUF58" evidence="1">
    <location>
        <begin position="176"/>
        <end position="351"/>
    </location>
</feature>
<dbReference type="PANTHER" id="PTHR33608:SF3">
    <property type="entry name" value="SLR2013 PROTEIN"/>
    <property type="match status" value="1"/>
</dbReference>
<dbReference type="Pfam" id="PF01882">
    <property type="entry name" value="DUF58"/>
    <property type="match status" value="1"/>
</dbReference>
<protein>
    <submittedName>
        <fullName evidence="2">DUF58 domain-containing protein</fullName>
    </submittedName>
</protein>
<gene>
    <name evidence="2" type="ORF">RM540_01540</name>
</gene>
<evidence type="ECO:0000259" key="1">
    <source>
        <dbReference type="Pfam" id="PF01882"/>
    </source>
</evidence>
<dbReference type="EMBL" id="JAVRHT010000002">
    <property type="protein sequence ID" value="MDT0630416.1"/>
    <property type="molecule type" value="Genomic_DNA"/>
</dbReference>
<accession>A0ABU3BMA8</accession>
<reference evidence="2 3" key="1">
    <citation type="submission" date="2023-09" db="EMBL/GenBank/DDBJ databases">
        <authorList>
            <person name="Rey-Velasco X."/>
        </authorList>
    </citation>
    <scope>NUCLEOTIDE SEQUENCE [LARGE SCALE GENOMIC DNA]</scope>
    <source>
        <strain evidence="2 3">F394</strain>
    </source>
</reference>
<proteinExistence type="predicted"/>
<organism evidence="2 3">
    <name type="scientific">Rubrivirga litoralis</name>
    <dbReference type="NCBI Taxonomy" id="3075598"/>
    <lineage>
        <taxon>Bacteria</taxon>
        <taxon>Pseudomonadati</taxon>
        <taxon>Rhodothermota</taxon>
        <taxon>Rhodothermia</taxon>
        <taxon>Rhodothermales</taxon>
        <taxon>Rubricoccaceae</taxon>
        <taxon>Rubrivirga</taxon>
    </lineage>
</organism>
<sequence>MWAPLLPVAVVAVSAFGVLVLADALLLWRTPGGGLDGARALDDKLSLGDQNEVRLVVRSGYPFAARVRVLDEVPVQFQKRDAGAVVPVEARGEARLTYTLRPTARGEYAFGTLNLFAATPLGLVLRRFRTAAAETVAVYPSILQMQRYAFLAASDRLEEVGVKRVRRLGQTLEFDQVREYVAGDDRRLVNWKATARRSTGGAGTGGVARLMVNQYQEERAQPVVAALDMGRAMRSPFDGLTLLDHSVNAALVLLNTALGKDDQAGLVAFDREVRVVVPAGRRRGQLPALLDALYRLDPGFTDPSFEALYAALRGRLRQRSLVLLFTNVDTRAGLERRLPVLRRIARLHRLVVVLFENTGIRGLLDDRAERLEDVYTKAVAEGLALEKREVARTLERHGIGALLTSPESLTVDAVNRYIQIKARGAF</sequence>
<dbReference type="InterPro" id="IPR036465">
    <property type="entry name" value="vWFA_dom_sf"/>
</dbReference>
<keyword evidence="3" id="KW-1185">Reference proteome</keyword>
<dbReference type="PANTHER" id="PTHR33608">
    <property type="entry name" value="BLL2464 PROTEIN"/>
    <property type="match status" value="1"/>
</dbReference>
<name>A0ABU3BMA8_9BACT</name>
<comment type="caution">
    <text evidence="2">The sequence shown here is derived from an EMBL/GenBank/DDBJ whole genome shotgun (WGS) entry which is preliminary data.</text>
</comment>
<evidence type="ECO:0000313" key="2">
    <source>
        <dbReference type="EMBL" id="MDT0630416.1"/>
    </source>
</evidence>
<dbReference type="SUPFAM" id="SSF53300">
    <property type="entry name" value="vWA-like"/>
    <property type="match status" value="1"/>
</dbReference>
<dbReference type="InterPro" id="IPR002881">
    <property type="entry name" value="DUF58"/>
</dbReference>
<dbReference type="RefSeq" id="WP_311661505.1">
    <property type="nucleotide sequence ID" value="NZ_JAVRHT010000002.1"/>
</dbReference>
<dbReference type="Proteomes" id="UP001267426">
    <property type="component" value="Unassembled WGS sequence"/>
</dbReference>
<evidence type="ECO:0000313" key="3">
    <source>
        <dbReference type="Proteomes" id="UP001267426"/>
    </source>
</evidence>